<dbReference type="AlphaFoldDB" id="A0A8T1UPU3"/>
<feature type="compositionally biased region" description="Pro residues" evidence="2">
    <location>
        <begin position="508"/>
        <end position="557"/>
    </location>
</feature>
<organism evidence="4 5">
    <name type="scientific">Phytophthora cactorum</name>
    <dbReference type="NCBI Taxonomy" id="29920"/>
    <lineage>
        <taxon>Eukaryota</taxon>
        <taxon>Sar</taxon>
        <taxon>Stramenopiles</taxon>
        <taxon>Oomycota</taxon>
        <taxon>Peronosporomycetes</taxon>
        <taxon>Peronosporales</taxon>
        <taxon>Peronosporaceae</taxon>
        <taxon>Phytophthora</taxon>
    </lineage>
</organism>
<feature type="region of interest" description="Disordered" evidence="2">
    <location>
        <begin position="429"/>
        <end position="614"/>
    </location>
</feature>
<dbReference type="InterPro" id="IPR039417">
    <property type="entry name" value="Peptidase_C1A_papain-like"/>
</dbReference>
<dbReference type="GO" id="GO:0006508">
    <property type="term" value="P:proteolysis"/>
    <property type="evidence" value="ECO:0007669"/>
    <property type="project" value="InterPro"/>
</dbReference>
<dbReference type="PROSITE" id="PS00139">
    <property type="entry name" value="THIOL_PROTEASE_CYS"/>
    <property type="match status" value="1"/>
</dbReference>
<feature type="compositionally biased region" description="Polar residues" evidence="2">
    <location>
        <begin position="363"/>
        <end position="376"/>
    </location>
</feature>
<dbReference type="InterPro" id="IPR013128">
    <property type="entry name" value="Peptidase_C1A"/>
</dbReference>
<evidence type="ECO:0000256" key="2">
    <source>
        <dbReference type="SAM" id="MobiDB-lite"/>
    </source>
</evidence>
<keyword evidence="1" id="KW-0865">Zymogen</keyword>
<feature type="compositionally biased region" description="Low complexity" evidence="2">
    <location>
        <begin position="452"/>
        <end position="464"/>
    </location>
</feature>
<dbReference type="VEuPathDB" id="FungiDB:PC110_g11370"/>
<dbReference type="SMART" id="SM00645">
    <property type="entry name" value="Pept_C1"/>
    <property type="match status" value="1"/>
</dbReference>
<feature type="region of interest" description="Disordered" evidence="2">
    <location>
        <begin position="272"/>
        <end position="334"/>
    </location>
</feature>
<gene>
    <name evidence="4" type="ORF">JG687_00004056</name>
</gene>
<dbReference type="InterPro" id="IPR025660">
    <property type="entry name" value="Pept_his_AS"/>
</dbReference>
<evidence type="ECO:0000259" key="3">
    <source>
        <dbReference type="SMART" id="SM00645"/>
    </source>
</evidence>
<dbReference type="OrthoDB" id="160100at2759"/>
<reference evidence="4" key="1">
    <citation type="submission" date="2021-01" db="EMBL/GenBank/DDBJ databases">
        <title>Phytophthora aleatoria, a newly-described species from Pinus radiata is distinct from Phytophthora cactorum isolates based on comparative genomics.</title>
        <authorList>
            <person name="Mcdougal R."/>
            <person name="Panda P."/>
            <person name="Williams N."/>
            <person name="Studholme D.J."/>
        </authorList>
    </citation>
    <scope>NUCLEOTIDE SEQUENCE</scope>
    <source>
        <strain evidence="4">NZFS 3830</strain>
    </source>
</reference>
<dbReference type="Pfam" id="PF00112">
    <property type="entry name" value="Peptidase_C1"/>
    <property type="match status" value="1"/>
</dbReference>
<evidence type="ECO:0000313" key="5">
    <source>
        <dbReference type="Proteomes" id="UP000688947"/>
    </source>
</evidence>
<dbReference type="PANTHER" id="PTHR12411">
    <property type="entry name" value="CYSTEINE PROTEASE FAMILY C1-RELATED"/>
    <property type="match status" value="1"/>
</dbReference>
<dbReference type="PROSITE" id="PS00639">
    <property type="entry name" value="THIOL_PROTEASE_HIS"/>
    <property type="match status" value="1"/>
</dbReference>
<name>A0A8T1UPU3_9STRA</name>
<dbReference type="GO" id="GO:0008234">
    <property type="term" value="F:cysteine-type peptidase activity"/>
    <property type="evidence" value="ECO:0007669"/>
    <property type="project" value="InterPro"/>
</dbReference>
<feature type="compositionally biased region" description="Polar residues" evidence="2">
    <location>
        <begin position="465"/>
        <end position="504"/>
    </location>
</feature>
<feature type="domain" description="Peptidase C1A papain C-terminal" evidence="3">
    <location>
        <begin position="606"/>
        <end position="819"/>
    </location>
</feature>
<feature type="region of interest" description="Disordered" evidence="2">
    <location>
        <begin position="363"/>
        <end position="405"/>
    </location>
</feature>
<feature type="compositionally biased region" description="Gly residues" evidence="2">
    <location>
        <begin position="436"/>
        <end position="451"/>
    </location>
</feature>
<feature type="compositionally biased region" description="Basic and acidic residues" evidence="2">
    <location>
        <begin position="285"/>
        <end position="327"/>
    </location>
</feature>
<feature type="non-terminal residue" evidence="4">
    <location>
        <position position="819"/>
    </location>
</feature>
<feature type="compositionally biased region" description="Low complexity" evidence="2">
    <location>
        <begin position="567"/>
        <end position="600"/>
    </location>
</feature>
<dbReference type="EMBL" id="JAENGZ010000134">
    <property type="protein sequence ID" value="KAG6967850.1"/>
    <property type="molecule type" value="Genomic_DNA"/>
</dbReference>
<dbReference type="InterPro" id="IPR000169">
    <property type="entry name" value="Pept_cys_AS"/>
</dbReference>
<feature type="compositionally biased region" description="Low complexity" evidence="2">
    <location>
        <begin position="377"/>
        <end position="405"/>
    </location>
</feature>
<proteinExistence type="predicted"/>
<evidence type="ECO:0000256" key="1">
    <source>
        <dbReference type="ARBA" id="ARBA00023145"/>
    </source>
</evidence>
<dbReference type="Proteomes" id="UP000688947">
    <property type="component" value="Unassembled WGS sequence"/>
</dbReference>
<sequence length="819" mass="88489">MFLLDHDGIRVRDAGQTLGCSKVTKRWVFNPQPNSFVVEKYLRWCCKHLVMKPIAHAGHFDMPIPQLCCGFQRLQVQVGNPVYPDGQPIERLLRLASQSWANSQSRTALSGRFYSIFKLAVSRTQAKLENTGNGSQEYRQVKQMQPRVSTATVALAVAFVAATLLDDVDARPMHAEIVPKYHRYLEEKETIKAELDEWLKTYGTDGPKNGFIPVTESRSLDDDLENRLQRFYLTKEQIEEARELNPMAEFSTDGPFTLMTMDEFKQFLSNSHLNETDKTAPPAVEKPKTLSEKEKKTPSSEETKNKDGNDTKQSKSNDKNGDEEKKTWAPATEGPVVVPMVRRLSNAGKSQYAYNGGDYSSNGEGGFQSTSDTYVKSSQQTYQSQSTPQTYQANNAGSANTGANTNQGWNFGDVSIKDSAQVAVVSGGTGNINNGNGWGTNGWGTTWGGNNGNTWNQQWTQPTGSSNNQWTPSSNNQWTPSPNNQWTPPANNQWTPPANNQWTEPPSANNPPAPAAPQTPTTPAPTDAPVPAPPAPVPAPPAPAPQAPATNPHPPANKRPATKRPATKAPPTKAPATKAPAPAAPAKKQKVTTTESTASDTARDSDSDSVDWSKSPCVNPPGLQGQCGSCWAFASLGALEAAQCIANGDKKAPEYSEQQLVSCDTKDFGCNGGAPVYAMQYLRDNGICTKSSYPYTSVEGGTAAACMRTCTPVKSGITGIAHLKSGDESALLGALKKQPVVVSVISNNPAWKQYRSGVITSCNTATVDHAVLAVGYDATTIKIKNSWGTDWGEDGFVRISRSPQGMGTCAVLTDMSYPK</sequence>
<dbReference type="CDD" id="cd02248">
    <property type="entry name" value="Peptidase_C1A"/>
    <property type="match status" value="1"/>
</dbReference>
<dbReference type="InterPro" id="IPR000668">
    <property type="entry name" value="Peptidase_C1A_C"/>
</dbReference>
<comment type="caution">
    <text evidence="4">The sequence shown here is derived from an EMBL/GenBank/DDBJ whole genome shotgun (WGS) entry which is preliminary data.</text>
</comment>
<protein>
    <recommendedName>
        <fullName evidence="3">Peptidase C1A papain C-terminal domain-containing protein</fullName>
    </recommendedName>
</protein>
<accession>A0A8T1UPU3</accession>
<evidence type="ECO:0000313" key="4">
    <source>
        <dbReference type="EMBL" id="KAG6967850.1"/>
    </source>
</evidence>